<evidence type="ECO:0000313" key="3">
    <source>
        <dbReference type="EMBL" id="SDO32193.1"/>
    </source>
</evidence>
<feature type="signal peptide" evidence="2">
    <location>
        <begin position="1"/>
        <end position="25"/>
    </location>
</feature>
<feature type="compositionally biased region" description="Low complexity" evidence="1">
    <location>
        <begin position="153"/>
        <end position="221"/>
    </location>
</feature>
<dbReference type="Proteomes" id="UP000199341">
    <property type="component" value="Unassembled WGS sequence"/>
</dbReference>
<feature type="region of interest" description="Disordered" evidence="1">
    <location>
        <begin position="150"/>
        <end position="221"/>
    </location>
</feature>
<keyword evidence="2" id="KW-0732">Signal</keyword>
<accession>A0A1H0ILC1</accession>
<gene>
    <name evidence="3" type="ORF">SAMN05216259_10924</name>
</gene>
<feature type="region of interest" description="Disordered" evidence="1">
    <location>
        <begin position="40"/>
        <end position="67"/>
    </location>
</feature>
<sequence length="301" mass="30284">MRSTLRSRMPFAPRRARLSAGAALAAFGLAGLAALTACSGTGSSDGRNTDGAAAPSDGAVVSPAPPGKYRTLPQPCTAVDLDSLHKLVPGAKDYSGTEALTYDTDRLVGCTWKGATPDGTSRTLTLNLTRVVSYDPSISDELQAQNDFDRKASAASIPSTPPSGSATTTTPSTTPPATASGTDPTATSAGTHDAGNPAGTPSGTTTGTSGSNNANSPESAAADLAPRRLADVGNAAFINDVAKSPKSGPTRTVTVVFRAANVLATITYTQSAPRGAASPSSADLQKDAEKVAVELQHKVEG</sequence>
<dbReference type="EMBL" id="FNIE01000009">
    <property type="protein sequence ID" value="SDO32193.1"/>
    <property type="molecule type" value="Genomic_DNA"/>
</dbReference>
<dbReference type="AlphaFoldDB" id="A0A1H0ILC1"/>
<keyword evidence="4" id="KW-1185">Reference proteome</keyword>
<dbReference type="STRING" id="310781.SAMN05216259_10924"/>
<evidence type="ECO:0000313" key="4">
    <source>
        <dbReference type="Proteomes" id="UP000199341"/>
    </source>
</evidence>
<dbReference type="RefSeq" id="WP_176930347.1">
    <property type="nucleotide sequence ID" value="NZ_FNIE01000009.1"/>
</dbReference>
<organism evidence="3 4">
    <name type="scientific">Actinacidiphila guanduensis</name>
    <dbReference type="NCBI Taxonomy" id="310781"/>
    <lineage>
        <taxon>Bacteria</taxon>
        <taxon>Bacillati</taxon>
        <taxon>Actinomycetota</taxon>
        <taxon>Actinomycetes</taxon>
        <taxon>Kitasatosporales</taxon>
        <taxon>Streptomycetaceae</taxon>
        <taxon>Actinacidiphila</taxon>
    </lineage>
</organism>
<evidence type="ECO:0000256" key="1">
    <source>
        <dbReference type="SAM" id="MobiDB-lite"/>
    </source>
</evidence>
<evidence type="ECO:0000256" key="2">
    <source>
        <dbReference type="SAM" id="SignalP"/>
    </source>
</evidence>
<name>A0A1H0ILC1_9ACTN</name>
<feature type="chain" id="PRO_5011770563" description="DUF3558 domain-containing protein" evidence="2">
    <location>
        <begin position="26"/>
        <end position="301"/>
    </location>
</feature>
<protein>
    <recommendedName>
        <fullName evidence="5">DUF3558 domain-containing protein</fullName>
    </recommendedName>
</protein>
<evidence type="ECO:0008006" key="5">
    <source>
        <dbReference type="Google" id="ProtNLM"/>
    </source>
</evidence>
<proteinExistence type="predicted"/>
<reference evidence="3 4" key="1">
    <citation type="submission" date="2016-10" db="EMBL/GenBank/DDBJ databases">
        <authorList>
            <person name="de Groot N.N."/>
        </authorList>
    </citation>
    <scope>NUCLEOTIDE SEQUENCE [LARGE SCALE GENOMIC DNA]</scope>
    <source>
        <strain evidence="3 4">CGMCC 4.2022</strain>
    </source>
</reference>
<dbReference type="PROSITE" id="PS50890">
    <property type="entry name" value="PUA"/>
    <property type="match status" value="1"/>
</dbReference>